<reference evidence="9" key="1">
    <citation type="submission" date="2016-04" db="UniProtKB">
        <authorList>
            <consortium name="WormBaseParasite"/>
        </authorList>
    </citation>
    <scope>IDENTIFICATION</scope>
</reference>
<keyword evidence="4" id="KW-0418">Kinase</keyword>
<dbReference type="InterPro" id="IPR000719">
    <property type="entry name" value="Prot_kinase_dom"/>
</dbReference>
<dbReference type="FunFam" id="1.10.510.10:FF:000624">
    <property type="entry name" value="Mitogen-activated protein kinase"/>
    <property type="match status" value="1"/>
</dbReference>
<keyword evidence="3" id="KW-0547">Nucleotide-binding</keyword>
<evidence type="ECO:0000259" key="6">
    <source>
        <dbReference type="PROSITE" id="PS50011"/>
    </source>
</evidence>
<evidence type="ECO:0000256" key="3">
    <source>
        <dbReference type="ARBA" id="ARBA00022741"/>
    </source>
</evidence>
<dbReference type="InterPro" id="IPR011009">
    <property type="entry name" value="Kinase-like_dom_sf"/>
</dbReference>
<dbReference type="GO" id="GO:0004674">
    <property type="term" value="F:protein serine/threonine kinase activity"/>
    <property type="evidence" value="ECO:0007669"/>
    <property type="project" value="UniProtKB-KW"/>
</dbReference>
<dbReference type="EMBL" id="UYWX01000105">
    <property type="protein sequence ID" value="VDM17035.1"/>
    <property type="molecule type" value="Genomic_DNA"/>
</dbReference>
<dbReference type="PROSITE" id="PS50011">
    <property type="entry name" value="PROTEIN_KINASE_DOM"/>
    <property type="match status" value="1"/>
</dbReference>
<keyword evidence="5" id="KW-0067">ATP-binding</keyword>
<proteinExistence type="predicted"/>
<evidence type="ECO:0000256" key="2">
    <source>
        <dbReference type="ARBA" id="ARBA00022679"/>
    </source>
</evidence>
<dbReference type="WBParaSite" id="TTAC_0000081801-mRNA-1">
    <property type="protein sequence ID" value="TTAC_0000081801-mRNA-1"/>
    <property type="gene ID" value="TTAC_0000081801"/>
</dbReference>
<dbReference type="GO" id="GO:0005524">
    <property type="term" value="F:ATP binding"/>
    <property type="evidence" value="ECO:0007669"/>
    <property type="project" value="UniProtKB-KW"/>
</dbReference>
<dbReference type="SMART" id="SM00220">
    <property type="entry name" value="S_TKc"/>
    <property type="match status" value="1"/>
</dbReference>
<organism evidence="9">
    <name type="scientific">Hydatigena taeniaeformis</name>
    <name type="common">Feline tapeworm</name>
    <name type="synonym">Taenia taeniaeformis</name>
    <dbReference type="NCBI Taxonomy" id="6205"/>
    <lineage>
        <taxon>Eukaryota</taxon>
        <taxon>Metazoa</taxon>
        <taxon>Spiralia</taxon>
        <taxon>Lophotrochozoa</taxon>
        <taxon>Platyhelminthes</taxon>
        <taxon>Cestoda</taxon>
        <taxon>Eucestoda</taxon>
        <taxon>Cyclophyllidea</taxon>
        <taxon>Taeniidae</taxon>
        <taxon>Hydatigera</taxon>
    </lineage>
</organism>
<dbReference type="Proteomes" id="UP000274429">
    <property type="component" value="Unassembled WGS sequence"/>
</dbReference>
<evidence type="ECO:0000256" key="5">
    <source>
        <dbReference type="ARBA" id="ARBA00022840"/>
    </source>
</evidence>
<dbReference type="SUPFAM" id="SSF56112">
    <property type="entry name" value="Protein kinase-like (PK-like)"/>
    <property type="match status" value="1"/>
</dbReference>
<dbReference type="OrthoDB" id="192887at2759"/>
<keyword evidence="1" id="KW-0723">Serine/threonine-protein kinase</keyword>
<feature type="domain" description="Protein kinase" evidence="6">
    <location>
        <begin position="1"/>
        <end position="368"/>
    </location>
</feature>
<gene>
    <name evidence="7" type="ORF">TTAC_LOCUS819</name>
</gene>
<name>A0A0R3WJH0_HYDTA</name>
<dbReference type="STRING" id="6205.A0A0R3WJH0"/>
<dbReference type="Gene3D" id="1.10.510.10">
    <property type="entry name" value="Transferase(Phosphotransferase) domain 1"/>
    <property type="match status" value="2"/>
</dbReference>
<dbReference type="InterPro" id="IPR050117">
    <property type="entry name" value="MAPK"/>
</dbReference>
<dbReference type="AlphaFoldDB" id="A0A0R3WJH0"/>
<dbReference type="Gene3D" id="3.30.200.20">
    <property type="entry name" value="Phosphorylase Kinase, domain 1"/>
    <property type="match status" value="1"/>
</dbReference>
<evidence type="ECO:0000256" key="1">
    <source>
        <dbReference type="ARBA" id="ARBA00022527"/>
    </source>
</evidence>
<reference evidence="7 8" key="2">
    <citation type="submission" date="2018-11" db="EMBL/GenBank/DDBJ databases">
        <authorList>
            <consortium name="Pathogen Informatics"/>
        </authorList>
    </citation>
    <scope>NUCLEOTIDE SEQUENCE [LARGE SCALE GENOMIC DNA]</scope>
</reference>
<evidence type="ECO:0000313" key="7">
    <source>
        <dbReference type="EMBL" id="VDM17035.1"/>
    </source>
</evidence>
<keyword evidence="8" id="KW-1185">Reference proteome</keyword>
<protein>
    <submittedName>
        <fullName evidence="9">Protein kinase domain-containing protein</fullName>
    </submittedName>
</protein>
<keyword evidence="2" id="KW-0808">Transferase</keyword>
<sequence>AYGIVWKVISKKTSDAFALKKIFDAFCNKTDAQDMTFQRTYREIFFLRELGNHPNIVRLHGIFKAQNKKDIYLVFEYMETDLHKVIKRGGILHPIHKQFIMYQLLKAVNYLHSAEVIHRDLKVDNSTSLMGQFCNVFTSIILLWKSILGLINSIQEMPKRHLFIRHRYQPSNVLIDSACRVKLCDFGLARSLATLRKQTLQSTDKLPREGVSEAAPLTEYVATRWYRAPEILLASGYYTKGVDLWSLGCILGEMLLGKPLFPGASTLDQLELIIATMPHPLSQQGEHQFGIFLSHQLLICVERIQCVSKVHTVPVFFHKQASSRCRKPITMMLPTSADRNGVDLMSRLLQFDPLKRATICEALDHSYVRRFRSAKEQLMTMSKPLQPPIDDNVQLSIREYRKYLYQMAAKQKTKARSNGQRNEFLFYNGKCPSKATPVPQYPSSHRKLAIPIKTITMSNQAIVEVNVDEGPSNFVSANPMHDSGPTGTNQRSSSVNVRHAASLDDASIHLNRMLIRNQIRNSTNHTPRLESYQTKCTSPSNKDVRCDVTFQRLPRELRARPNQRPPDHPVTHRARHTFISHCAQAAESNLEKEQKTSIDSNVFFIGSLREPFECSLTRFVSASMQIDLKSIDFWEENNQRNKTFIIHCLVEDILVDWMNGGCLNGAMHIVQFLLPHFVQYVIGTDNNA</sequence>
<evidence type="ECO:0000313" key="8">
    <source>
        <dbReference type="Proteomes" id="UP000274429"/>
    </source>
</evidence>
<dbReference type="Pfam" id="PF00069">
    <property type="entry name" value="Pkinase"/>
    <property type="match status" value="2"/>
</dbReference>
<evidence type="ECO:0000313" key="9">
    <source>
        <dbReference type="WBParaSite" id="TTAC_0000081801-mRNA-1"/>
    </source>
</evidence>
<dbReference type="PANTHER" id="PTHR24055">
    <property type="entry name" value="MITOGEN-ACTIVATED PROTEIN KINASE"/>
    <property type="match status" value="1"/>
</dbReference>
<accession>A0A0R3WJH0</accession>
<evidence type="ECO:0000256" key="4">
    <source>
        <dbReference type="ARBA" id="ARBA00022777"/>
    </source>
</evidence>